<evidence type="ECO:0000313" key="1">
    <source>
        <dbReference type="EMBL" id="AEH51223.1"/>
    </source>
</evidence>
<evidence type="ECO:0000313" key="2">
    <source>
        <dbReference type="Proteomes" id="UP000006804"/>
    </source>
</evidence>
<dbReference type="OrthoDB" id="47994at2"/>
<gene>
    <name evidence="1" type="ORF">Theth_1148</name>
</gene>
<proteinExistence type="predicted"/>
<keyword evidence="2" id="KW-1185">Reference proteome</keyword>
<dbReference type="EMBL" id="CP002351">
    <property type="protein sequence ID" value="AEH51223.1"/>
    <property type="molecule type" value="Genomic_DNA"/>
</dbReference>
<organism evidence="1 2">
    <name type="scientific">Pseudothermotoga thermarum DSM 5069</name>
    <dbReference type="NCBI Taxonomy" id="688269"/>
    <lineage>
        <taxon>Bacteria</taxon>
        <taxon>Thermotogati</taxon>
        <taxon>Thermotogota</taxon>
        <taxon>Thermotogae</taxon>
        <taxon>Thermotogales</taxon>
        <taxon>Thermotogaceae</taxon>
        <taxon>Pseudothermotoga</taxon>
    </lineage>
</organism>
<reference evidence="1 2" key="1">
    <citation type="submission" date="2010-11" db="EMBL/GenBank/DDBJ databases">
        <title>The complete genome of Thermotoga thermarum DSM 5069.</title>
        <authorList>
            <consortium name="US DOE Joint Genome Institute (JGI-PGF)"/>
            <person name="Lucas S."/>
            <person name="Copeland A."/>
            <person name="Lapidus A."/>
            <person name="Bruce D."/>
            <person name="Goodwin L."/>
            <person name="Pitluck S."/>
            <person name="Kyrpides N."/>
            <person name="Mavromatis K."/>
            <person name="Ivanova N."/>
            <person name="Zeytun A."/>
            <person name="Brettin T."/>
            <person name="Detter J.C."/>
            <person name="Tapia R."/>
            <person name="Han C."/>
            <person name="Land M."/>
            <person name="Hauser L."/>
            <person name="Markowitz V."/>
            <person name="Cheng J.-F."/>
            <person name="Hugenholtz P."/>
            <person name="Woyke T."/>
            <person name="Wu D."/>
            <person name="Spring S."/>
            <person name="Schroeder M."/>
            <person name="Brambilla E."/>
            <person name="Klenk H.-P."/>
            <person name="Eisen J.A."/>
        </authorList>
    </citation>
    <scope>NUCLEOTIDE SEQUENCE [LARGE SCALE GENOMIC DNA]</scope>
    <source>
        <strain evidence="1 2">DSM 5069</strain>
    </source>
</reference>
<sequence>MNIEAVTNEIKLVASRISNQKLWVITENAFKEAFKMTFIHKYYAFKFFLAASYKALKALAKYFKESFQAKGIKGILIEAPIRAKNKAVEKINQFWKDWKSMDEKERFDKLLGYVVFGISAVITGGGFDFEGGIPDTDIKLGGIGSHRNLLSHTIIIGFISEFAIRFVTQLAVEAEKEEIAENLPFIKLLAEFSRKYQDYLVNGMWFGLFVHFLKDSKIFSSSRTKPYVGLKNLTVKQHKQIFAANAFTSMAFSVGKANHNKRLKSSS</sequence>
<protein>
    <submittedName>
        <fullName evidence="1">Uncharacterized protein</fullName>
    </submittedName>
</protein>
<dbReference type="AlphaFoldDB" id="F7YX86"/>
<dbReference type="Proteomes" id="UP000006804">
    <property type="component" value="Chromosome"/>
</dbReference>
<dbReference type="KEGG" id="tta:Theth_1148"/>
<dbReference type="RefSeq" id="WP_013932442.1">
    <property type="nucleotide sequence ID" value="NC_015707.1"/>
</dbReference>
<accession>F7YX86</accession>
<dbReference type="PATRIC" id="fig|688269.3.peg.1180"/>
<dbReference type="HOGENOM" id="CLU_1041572_0_0_0"/>
<name>F7YX86_9THEM</name>